<dbReference type="Pfam" id="PF12728">
    <property type="entry name" value="HTH_17"/>
    <property type="match status" value="2"/>
</dbReference>
<dbReference type="PANTHER" id="PTHR34585:SF22">
    <property type="entry name" value="HELIX-TURN-HELIX DOMAIN-CONTAINING PROTEIN"/>
    <property type="match status" value="1"/>
</dbReference>
<dbReference type="NCBIfam" id="TIGR01764">
    <property type="entry name" value="excise"/>
    <property type="match status" value="1"/>
</dbReference>
<reference evidence="2" key="1">
    <citation type="submission" date="2022-09" db="EMBL/GenBank/DDBJ databases">
        <authorList>
            <person name="Yuan C."/>
            <person name="Ke Z."/>
        </authorList>
    </citation>
    <scope>NUCLEOTIDE SEQUENCE</scope>
    <source>
        <strain evidence="2">LB-8</strain>
    </source>
</reference>
<feature type="domain" description="Helix-turn-helix" evidence="1">
    <location>
        <begin position="25"/>
        <end position="75"/>
    </location>
</feature>
<dbReference type="GO" id="GO:0003677">
    <property type="term" value="F:DNA binding"/>
    <property type="evidence" value="ECO:0007669"/>
    <property type="project" value="InterPro"/>
</dbReference>
<evidence type="ECO:0000259" key="1">
    <source>
        <dbReference type="Pfam" id="PF12728"/>
    </source>
</evidence>
<accession>A0A9X3BGW8</accession>
<sequence length="165" mass="19417">MDEIFKRLDEIVGLIKNQSIYLKEVMTFSEACLYCNFPNAHMYRLVSQGGIPHYKPNGKMIFFRRTELDTWLLRKRNFTKDELKQVVTSFLLEKSNADKLNEQWIDSQDVMQALHISKRKLQTLRDNGSLPFTHIEHKLYYKVSDVEALLEQSYVTSKPDTHGTK</sequence>
<comment type="caution">
    <text evidence="2">The sequence shown here is derived from an EMBL/GenBank/DDBJ whole genome shotgun (WGS) entry which is preliminary data.</text>
</comment>
<evidence type="ECO:0000313" key="2">
    <source>
        <dbReference type="EMBL" id="MCU7548168.1"/>
    </source>
</evidence>
<protein>
    <submittedName>
        <fullName evidence="2">Helix-turn-helix domain-containing protein</fullName>
    </submittedName>
</protein>
<feature type="domain" description="Helix-turn-helix" evidence="1">
    <location>
        <begin position="104"/>
        <end position="152"/>
    </location>
</feature>
<gene>
    <name evidence="2" type="ORF">OCK74_03540</name>
</gene>
<organism evidence="2 3">
    <name type="scientific">Paraflavisolibacter caeni</name>
    <dbReference type="NCBI Taxonomy" id="2982496"/>
    <lineage>
        <taxon>Bacteria</taxon>
        <taxon>Pseudomonadati</taxon>
        <taxon>Bacteroidota</taxon>
        <taxon>Chitinophagia</taxon>
        <taxon>Chitinophagales</taxon>
        <taxon>Chitinophagaceae</taxon>
        <taxon>Paraflavisolibacter</taxon>
    </lineage>
</organism>
<dbReference type="InterPro" id="IPR010093">
    <property type="entry name" value="SinI_DNA-bd"/>
</dbReference>
<dbReference type="PANTHER" id="PTHR34585">
    <property type="match status" value="1"/>
</dbReference>
<dbReference type="AlphaFoldDB" id="A0A9X3BGW8"/>
<dbReference type="InterPro" id="IPR041657">
    <property type="entry name" value="HTH_17"/>
</dbReference>
<name>A0A9X3BGW8_9BACT</name>
<dbReference type="EMBL" id="JAOTIF010000001">
    <property type="protein sequence ID" value="MCU7548168.1"/>
    <property type="molecule type" value="Genomic_DNA"/>
</dbReference>
<dbReference type="RefSeq" id="WP_279295612.1">
    <property type="nucleotide sequence ID" value="NZ_JAOTIF010000001.1"/>
</dbReference>
<dbReference type="Proteomes" id="UP001155483">
    <property type="component" value="Unassembled WGS sequence"/>
</dbReference>
<proteinExistence type="predicted"/>
<evidence type="ECO:0000313" key="3">
    <source>
        <dbReference type="Proteomes" id="UP001155483"/>
    </source>
</evidence>
<reference evidence="2" key="2">
    <citation type="submission" date="2023-04" db="EMBL/GenBank/DDBJ databases">
        <title>Paracnuella aquatica gen. nov., sp. nov., a member of the family Chitinophagaceae isolated from a hot spring.</title>
        <authorList>
            <person name="Wang C."/>
        </authorList>
    </citation>
    <scope>NUCLEOTIDE SEQUENCE</scope>
    <source>
        <strain evidence="2">LB-8</strain>
    </source>
</reference>
<keyword evidence="3" id="KW-1185">Reference proteome</keyword>